<protein>
    <submittedName>
        <fullName evidence="2">Uncharacterized protein</fullName>
    </submittedName>
</protein>
<gene>
    <name evidence="2" type="ORF">SI7747_UN021605</name>
</gene>
<sequence length="112" mass="13028">MEEAKETGLRKTGEGQRGDRKDKEPVTGRQLFTNTVNFFLYFLQHVLDLIDLELYILLIIGSISTREKCSWTQRHASANMEKLFSVSASPRSPRLTWWALLDEFWSPLQLPQ</sequence>
<dbReference type="EMBL" id="CACRZD030000263">
    <property type="protein sequence ID" value="CAA6675263.1"/>
    <property type="molecule type" value="Genomic_DNA"/>
</dbReference>
<keyword evidence="3" id="KW-1185">Reference proteome</keyword>
<evidence type="ECO:0000313" key="2">
    <source>
        <dbReference type="EMBL" id="CAA6675263.1"/>
    </source>
</evidence>
<dbReference type="Proteomes" id="UP001189122">
    <property type="component" value="Unassembled WGS sequence"/>
</dbReference>
<feature type="region of interest" description="Disordered" evidence="1">
    <location>
        <begin position="1"/>
        <end position="26"/>
    </location>
</feature>
<reference evidence="3" key="1">
    <citation type="journal article" date="2020" name="Sci. Rep.">
        <title>Chromosome-scale genome assembly for the duckweed Spirodela intermedia, integrating cytogenetic maps, PacBio and Oxford Nanopore libraries.</title>
        <authorList>
            <person name="Hoang P.T.N."/>
            <person name="Fiebig A."/>
            <person name="Novak P."/>
            <person name="Macas J."/>
            <person name="Cao H.X."/>
            <person name="Stepanenko A."/>
            <person name="Chen G."/>
            <person name="Borisjuk N."/>
            <person name="Scholz U."/>
            <person name="Schubert I."/>
        </authorList>
    </citation>
    <scope>NUCLEOTIDE SEQUENCE [LARGE SCALE GENOMIC DNA]</scope>
</reference>
<proteinExistence type="predicted"/>
<organism evidence="2 3">
    <name type="scientific">Spirodela intermedia</name>
    <name type="common">Intermediate duckweed</name>
    <dbReference type="NCBI Taxonomy" id="51605"/>
    <lineage>
        <taxon>Eukaryota</taxon>
        <taxon>Viridiplantae</taxon>
        <taxon>Streptophyta</taxon>
        <taxon>Embryophyta</taxon>
        <taxon>Tracheophyta</taxon>
        <taxon>Spermatophyta</taxon>
        <taxon>Magnoliopsida</taxon>
        <taxon>Liliopsida</taxon>
        <taxon>Araceae</taxon>
        <taxon>Lemnoideae</taxon>
        <taxon>Spirodela</taxon>
    </lineage>
</organism>
<evidence type="ECO:0000256" key="1">
    <source>
        <dbReference type="SAM" id="MobiDB-lite"/>
    </source>
</evidence>
<evidence type="ECO:0000313" key="3">
    <source>
        <dbReference type="Proteomes" id="UP001189122"/>
    </source>
</evidence>
<comment type="caution">
    <text evidence="2">The sequence shown here is derived from an EMBL/GenBank/DDBJ whole genome shotgun (WGS) entry which is preliminary data.</text>
</comment>
<name>A0ABN7EBI8_SPIIN</name>
<accession>A0ABN7EBI8</accession>